<evidence type="ECO:0000313" key="2">
    <source>
        <dbReference type="EMBL" id="GEN75428.1"/>
    </source>
</evidence>
<dbReference type="EMBL" id="BJYJ01000004">
    <property type="protein sequence ID" value="GEN75428.1"/>
    <property type="molecule type" value="Genomic_DNA"/>
</dbReference>
<keyword evidence="1" id="KW-0472">Membrane</keyword>
<protein>
    <recommendedName>
        <fullName evidence="4">Thiol-disulfide oxidoreductase</fullName>
    </recommendedName>
</protein>
<organism evidence="2 3">
    <name type="scientific">Chryseobacterium hagamense</name>
    <dbReference type="NCBI Taxonomy" id="395935"/>
    <lineage>
        <taxon>Bacteria</taxon>
        <taxon>Pseudomonadati</taxon>
        <taxon>Bacteroidota</taxon>
        <taxon>Flavobacteriia</taxon>
        <taxon>Flavobacteriales</taxon>
        <taxon>Weeksellaceae</taxon>
        <taxon>Chryseobacterium group</taxon>
        <taxon>Chryseobacterium</taxon>
    </lineage>
</organism>
<keyword evidence="3" id="KW-1185">Reference proteome</keyword>
<dbReference type="InterPro" id="IPR007263">
    <property type="entry name" value="DCC1-like"/>
</dbReference>
<evidence type="ECO:0008006" key="4">
    <source>
        <dbReference type="Google" id="ProtNLM"/>
    </source>
</evidence>
<proteinExistence type="predicted"/>
<dbReference type="Pfam" id="PF04134">
    <property type="entry name" value="DCC1-like"/>
    <property type="match status" value="1"/>
</dbReference>
<accession>A0A511YJP6</accession>
<dbReference type="AlphaFoldDB" id="A0A511YJP6"/>
<dbReference type="Proteomes" id="UP000321863">
    <property type="component" value="Unassembled WGS sequence"/>
</dbReference>
<dbReference type="RefSeq" id="WP_146940390.1">
    <property type="nucleotide sequence ID" value="NZ_BJYJ01000004.1"/>
</dbReference>
<dbReference type="OrthoDB" id="1260738at2"/>
<comment type="caution">
    <text evidence="2">The sequence shown here is derived from an EMBL/GenBank/DDBJ whole genome shotgun (WGS) entry which is preliminary data.</text>
</comment>
<keyword evidence="1" id="KW-1133">Transmembrane helix</keyword>
<sequence>MKIYYDNYCPNCTLFVKNIKRLDWMNMLEFKELRNLNHIKEAIDINKALAEQQMASYNGKWRYGFATIYMIFLRLPLLWIFLPIFFLFKITGIGQLIYKELAVKRKIIPIHCDKKSCKIP</sequence>
<evidence type="ECO:0000313" key="3">
    <source>
        <dbReference type="Proteomes" id="UP000321863"/>
    </source>
</evidence>
<gene>
    <name evidence="2" type="ORF">CHA01nite_11680</name>
</gene>
<name>A0A511YJP6_9FLAO</name>
<keyword evidence="1" id="KW-0812">Transmembrane</keyword>
<feature type="transmembrane region" description="Helical" evidence="1">
    <location>
        <begin position="63"/>
        <end position="88"/>
    </location>
</feature>
<dbReference type="GO" id="GO:0015035">
    <property type="term" value="F:protein-disulfide reductase activity"/>
    <property type="evidence" value="ECO:0007669"/>
    <property type="project" value="InterPro"/>
</dbReference>
<evidence type="ECO:0000256" key="1">
    <source>
        <dbReference type="SAM" id="Phobius"/>
    </source>
</evidence>
<reference evidence="2 3" key="1">
    <citation type="submission" date="2019-07" db="EMBL/GenBank/DDBJ databases">
        <title>Whole genome shotgun sequence of Chryseobacterium hagamense NBRC 105253.</title>
        <authorList>
            <person name="Hosoyama A."/>
            <person name="Uohara A."/>
            <person name="Ohji S."/>
            <person name="Ichikawa N."/>
        </authorList>
    </citation>
    <scope>NUCLEOTIDE SEQUENCE [LARGE SCALE GENOMIC DNA]</scope>
    <source>
        <strain evidence="2 3">NBRC 105253</strain>
    </source>
</reference>